<dbReference type="InterPro" id="IPR050667">
    <property type="entry name" value="PPR-containing_protein"/>
</dbReference>
<reference evidence="3" key="1">
    <citation type="submission" date="2021-03" db="EMBL/GenBank/DDBJ databases">
        <title>Comparative genomics and phylogenomic investigation of the class Geoglossomycetes provide insights into ecological specialization and systematics.</title>
        <authorList>
            <person name="Melie T."/>
            <person name="Pirro S."/>
            <person name="Miller A.N."/>
            <person name="Quandt A."/>
        </authorList>
    </citation>
    <scope>NUCLEOTIDE SEQUENCE</scope>
    <source>
        <strain evidence="3">CAQ_001_2017</strain>
    </source>
</reference>
<feature type="repeat" description="PPR" evidence="1">
    <location>
        <begin position="518"/>
        <end position="552"/>
    </location>
</feature>
<evidence type="ECO:0008006" key="5">
    <source>
        <dbReference type="Google" id="ProtNLM"/>
    </source>
</evidence>
<dbReference type="PROSITE" id="PS51375">
    <property type="entry name" value="PPR"/>
    <property type="match status" value="2"/>
</dbReference>
<keyword evidence="4" id="KW-1185">Reference proteome</keyword>
<dbReference type="NCBIfam" id="TIGR00756">
    <property type="entry name" value="PPR"/>
    <property type="match status" value="1"/>
</dbReference>
<accession>A0A9P8RSY9</accession>
<comment type="caution">
    <text evidence="3">The sequence shown here is derived from an EMBL/GenBank/DDBJ whole genome shotgun (WGS) entry which is preliminary data.</text>
</comment>
<proteinExistence type="predicted"/>
<protein>
    <recommendedName>
        <fullName evidence="5">Pentatricopeptide repeat protein</fullName>
    </recommendedName>
</protein>
<dbReference type="Pfam" id="PF01535">
    <property type="entry name" value="PPR"/>
    <property type="match status" value="1"/>
</dbReference>
<dbReference type="Gene3D" id="1.25.40.10">
    <property type="entry name" value="Tetratricopeptide repeat domain"/>
    <property type="match status" value="4"/>
</dbReference>
<dbReference type="Pfam" id="PF13812">
    <property type="entry name" value="PPR_3"/>
    <property type="match status" value="1"/>
</dbReference>
<evidence type="ECO:0000256" key="2">
    <source>
        <dbReference type="SAM" id="MobiDB-lite"/>
    </source>
</evidence>
<evidence type="ECO:0000256" key="1">
    <source>
        <dbReference type="PROSITE-ProRule" id="PRU00708"/>
    </source>
</evidence>
<gene>
    <name evidence="3" type="ORF">GP486_001063</name>
</gene>
<dbReference type="PANTHER" id="PTHR47939">
    <property type="entry name" value="MEMBRANE-ASSOCIATED SALT-INDUCIBLE PROTEIN-LIKE"/>
    <property type="match status" value="1"/>
</dbReference>
<dbReference type="PANTHER" id="PTHR47939:SF5">
    <property type="entry name" value="PENTACOTRIPEPTIDE-REPEAT REGION OF PRORP DOMAIN-CONTAINING PROTEIN"/>
    <property type="match status" value="1"/>
</dbReference>
<dbReference type="InterPro" id="IPR011990">
    <property type="entry name" value="TPR-like_helical_dom_sf"/>
</dbReference>
<feature type="region of interest" description="Disordered" evidence="2">
    <location>
        <begin position="92"/>
        <end position="125"/>
    </location>
</feature>
<evidence type="ECO:0000313" key="3">
    <source>
        <dbReference type="EMBL" id="KAH0565530.1"/>
    </source>
</evidence>
<name>A0A9P8RSY9_9PEZI</name>
<dbReference type="Proteomes" id="UP000750711">
    <property type="component" value="Unassembled WGS sequence"/>
</dbReference>
<dbReference type="EMBL" id="JAGHQM010000084">
    <property type="protein sequence ID" value="KAH0565530.1"/>
    <property type="molecule type" value="Genomic_DNA"/>
</dbReference>
<dbReference type="AlphaFoldDB" id="A0A9P8RSY9"/>
<feature type="repeat" description="PPR" evidence="1">
    <location>
        <begin position="409"/>
        <end position="443"/>
    </location>
</feature>
<organism evidence="3 4">
    <name type="scientific">Trichoglossum hirsutum</name>
    <dbReference type="NCBI Taxonomy" id="265104"/>
    <lineage>
        <taxon>Eukaryota</taxon>
        <taxon>Fungi</taxon>
        <taxon>Dikarya</taxon>
        <taxon>Ascomycota</taxon>
        <taxon>Pezizomycotina</taxon>
        <taxon>Geoglossomycetes</taxon>
        <taxon>Geoglossales</taxon>
        <taxon>Geoglossaceae</taxon>
        <taxon>Trichoglossum</taxon>
    </lineage>
</organism>
<dbReference type="InterPro" id="IPR002885">
    <property type="entry name" value="PPR_rpt"/>
</dbReference>
<sequence length="899" mass="101493">MLPSKGVLRLLRHIAYASSAGAVLVVEARRRQICVVEELHDNAKKIRSSRKYHSSAAANGIELLSLPEDDASKVVELRWSEEPAITQMPHLPRQRRRTNVKGKDSRDTQLLTPESGLPPAMPTRLTPFGRVQSRTSPVVRAYEQVSTSIIASQDAVIYQIDKLLAMGDIKGAVGKFFACFRHSECVNAAISDTARRLSVACKEANSPILADKVHRKLAEAGLIFQLRGGNSRLEEDIEKLLAESRVEGAVAMFMARTRRKDILIGEKAMKAIDSLSLATLHAKQWRLTNAIFWRLYSMGHRDSNAWTKLLQGYGESKQYEAVIDLYKRLLGHFELNHIALAVVLRALIAQLQLSEAETLLKSALKPPWLPLRSCFTILLGGIWRVTKDLSRTIELFEWMETWFCRYRPSAALFNAMIQACIEAGRTDSAEFYVQLMKKYDLQPNVKTHAHFLLAKAKSGDWRGVDTGLRKIHEDKLELTQTNASAFNPLLIESSRTRSLSDTESFLLSAIENYGIVPDLKTFNIMSSAFVRAGELTSLARLVEYMKAFGLQPDATTFNTAFHQLWRDTKVHHMELYRVCSEIQRSDRALVNERTKNTIRHAMAHDYRKGFSPVAHYSKIKTFIGRRSNDLQQQDARSVHLNMVVALSQNIASSRKDVKRKMADNVLQIYNTAKASGMQISREMVETAFQACLQKGDFELGMELVRSAREDGIDCASLLPLVFSSMPNEVKHLRGFLLQMYRQRDDHGLEIKHHASVTAAFLLVESRRSHAAVDILTRVMQSEWGKRKPLDIVGMSVLMKAYVGLKDAEGIKRVVDIVLSRRMRIDTPFIRLLKGAVPLLENTNKGEVMEQPKRVTKPASSWVRDCIALKKEQMKESQKKGEVILNIFTDRLGDVTKSAA</sequence>
<evidence type="ECO:0000313" key="4">
    <source>
        <dbReference type="Proteomes" id="UP000750711"/>
    </source>
</evidence>